<dbReference type="EMBL" id="MUJZ01059598">
    <property type="protein sequence ID" value="OTF71714.1"/>
    <property type="molecule type" value="Genomic_DNA"/>
</dbReference>
<evidence type="ECO:0000313" key="2">
    <source>
        <dbReference type="EMBL" id="OTF71714.1"/>
    </source>
</evidence>
<feature type="non-terminal residue" evidence="2">
    <location>
        <position position="1"/>
    </location>
</feature>
<reference evidence="2 3" key="1">
    <citation type="submission" date="2017-03" db="EMBL/GenBank/DDBJ databases">
        <title>Genome Survey of Euroglyphus maynei.</title>
        <authorList>
            <person name="Arlian L.G."/>
            <person name="Morgan M.S."/>
            <person name="Rider S.D."/>
        </authorList>
    </citation>
    <scope>NUCLEOTIDE SEQUENCE [LARGE SCALE GENOMIC DNA]</scope>
    <source>
        <strain evidence="2">Arlian Lab</strain>
        <tissue evidence="2">Whole body</tissue>
    </source>
</reference>
<feature type="compositionally biased region" description="Polar residues" evidence="1">
    <location>
        <begin position="206"/>
        <end position="215"/>
    </location>
</feature>
<dbReference type="AlphaFoldDB" id="A0A1Y3AV66"/>
<feature type="region of interest" description="Disordered" evidence="1">
    <location>
        <begin position="150"/>
        <end position="180"/>
    </location>
</feature>
<feature type="region of interest" description="Disordered" evidence="1">
    <location>
        <begin position="197"/>
        <end position="235"/>
    </location>
</feature>
<evidence type="ECO:0000313" key="3">
    <source>
        <dbReference type="Proteomes" id="UP000194236"/>
    </source>
</evidence>
<keyword evidence="3" id="KW-1185">Reference proteome</keyword>
<organism evidence="2 3">
    <name type="scientific">Euroglyphus maynei</name>
    <name type="common">Mayne's house dust mite</name>
    <dbReference type="NCBI Taxonomy" id="6958"/>
    <lineage>
        <taxon>Eukaryota</taxon>
        <taxon>Metazoa</taxon>
        <taxon>Ecdysozoa</taxon>
        <taxon>Arthropoda</taxon>
        <taxon>Chelicerata</taxon>
        <taxon>Arachnida</taxon>
        <taxon>Acari</taxon>
        <taxon>Acariformes</taxon>
        <taxon>Sarcoptiformes</taxon>
        <taxon>Astigmata</taxon>
        <taxon>Psoroptidia</taxon>
        <taxon>Analgoidea</taxon>
        <taxon>Pyroglyphidae</taxon>
        <taxon>Pyroglyphinae</taxon>
        <taxon>Euroglyphus</taxon>
    </lineage>
</organism>
<accession>A0A1Y3AV66</accession>
<name>A0A1Y3AV66_EURMA</name>
<evidence type="ECO:0000256" key="1">
    <source>
        <dbReference type="SAM" id="MobiDB-lite"/>
    </source>
</evidence>
<feature type="region of interest" description="Disordered" evidence="1">
    <location>
        <begin position="48"/>
        <end position="111"/>
    </location>
</feature>
<proteinExistence type="predicted"/>
<gene>
    <name evidence="2" type="ORF">BLA29_009758</name>
</gene>
<feature type="compositionally biased region" description="Basic and acidic residues" evidence="1">
    <location>
        <begin position="56"/>
        <end position="87"/>
    </location>
</feature>
<dbReference type="Proteomes" id="UP000194236">
    <property type="component" value="Unassembled WGS sequence"/>
</dbReference>
<protein>
    <submittedName>
        <fullName evidence="2">Uncharacterized protein</fullName>
    </submittedName>
</protein>
<comment type="caution">
    <text evidence="2">The sequence shown here is derived from an EMBL/GenBank/DDBJ whole genome shotgun (WGS) entry which is preliminary data.</text>
</comment>
<sequence>ANTPVADRLIARVCQHRQIQSSVKKFRLENPGCEQWLPVQIELWEEKRQNKVGKSKKVENSRKDNGFQKVKNSNESKNVSKEKKQKLEPLPTPKIAMKKSPLNPRLSLSKKSKSFTPTFQVTPLNDNKIVDSIKTKSAVIKRIDLSSISDKILDDNEDDDSNVQEKAESPRKNKKTPVDDGFFLAEQNIEQDFIRMHDASDDDNVNVKSNYNKPSTGYKKKFSFDSKPLNGRKQN</sequence>
<dbReference type="OrthoDB" id="6515967at2759"/>
<feature type="non-terminal residue" evidence="2">
    <location>
        <position position="235"/>
    </location>
</feature>